<sequence>MLKWLFLKKNPMVKYVQEESRPYILKSNDLFQRFRYRTFAKIFNLNLSNKSDSDQTEPFESPTEFINEIFNRVFRLGLRYRFHFVISDMEFLPIFF</sequence>
<proteinExistence type="predicted"/>
<dbReference type="Proteomes" id="UP000186341">
    <property type="component" value="Unassembled WGS sequence"/>
</dbReference>
<dbReference type="EMBL" id="MPJW01000200">
    <property type="protein sequence ID" value="OLU37473.1"/>
    <property type="molecule type" value="Genomic_DNA"/>
</dbReference>
<evidence type="ECO:0000313" key="1">
    <source>
        <dbReference type="EMBL" id="OLU37473.1"/>
    </source>
</evidence>
<dbReference type="AlphaFoldDB" id="A0A1U7NDQ3"/>
<name>A0A1U7NDQ3_9FIRM</name>
<organism evidence="1 2">
    <name type="scientific">Ileibacterium valens</name>
    <dbReference type="NCBI Taxonomy" id="1862668"/>
    <lineage>
        <taxon>Bacteria</taxon>
        <taxon>Bacillati</taxon>
        <taxon>Bacillota</taxon>
        <taxon>Erysipelotrichia</taxon>
        <taxon>Erysipelotrichales</taxon>
        <taxon>Erysipelotrichaceae</taxon>
        <taxon>Ileibacterium</taxon>
    </lineage>
</organism>
<keyword evidence="2" id="KW-1185">Reference proteome</keyword>
<gene>
    <name evidence="1" type="ORF">BO222_10695</name>
</gene>
<evidence type="ECO:0000313" key="2">
    <source>
        <dbReference type="Proteomes" id="UP000186341"/>
    </source>
</evidence>
<accession>A0A1U7NDQ3</accession>
<protein>
    <submittedName>
        <fullName evidence="1">Uncharacterized protein</fullName>
    </submittedName>
</protein>
<reference evidence="1 2" key="1">
    <citation type="submission" date="2016-11" db="EMBL/GenBank/DDBJ databases">
        <title>Description of two novel members of the family Erysipelotrichaceae: Ileibacterium lipovorans gen. nov., sp. nov. and Dubosiella newyorkensis, gen. nov., sp. nov.</title>
        <authorList>
            <person name="Cox L.M."/>
            <person name="Sohn J."/>
            <person name="Tyrrell K.L."/>
            <person name="Citron D.M."/>
            <person name="Lawson P.A."/>
            <person name="Patel N.B."/>
            <person name="Iizumi T."/>
            <person name="Perez-Perez G.I."/>
            <person name="Goldstein E.J."/>
            <person name="Blaser M.J."/>
        </authorList>
    </citation>
    <scope>NUCLEOTIDE SEQUENCE [LARGE SCALE GENOMIC DNA]</scope>
    <source>
        <strain evidence="1 2">NYU-BL-A3</strain>
    </source>
</reference>
<comment type="caution">
    <text evidence="1">The sequence shown here is derived from an EMBL/GenBank/DDBJ whole genome shotgun (WGS) entry which is preliminary data.</text>
</comment>